<protein>
    <recommendedName>
        <fullName evidence="8">Glycosyltransferase family 92 protein</fullName>
        <ecNumber evidence="8">2.4.1.-</ecNumber>
    </recommendedName>
</protein>
<dbReference type="PANTHER" id="PTHR21461:SF69">
    <property type="entry name" value="GLYCOSYLTRANSFERASE FAMILY 92 PROTEIN"/>
    <property type="match status" value="1"/>
</dbReference>
<evidence type="ECO:0000256" key="6">
    <source>
        <dbReference type="ARBA" id="ARBA00022989"/>
    </source>
</evidence>
<feature type="non-terminal residue" evidence="10">
    <location>
        <position position="388"/>
    </location>
</feature>
<dbReference type="GO" id="GO:0016757">
    <property type="term" value="F:glycosyltransferase activity"/>
    <property type="evidence" value="ECO:0007669"/>
    <property type="project" value="UniProtKB-UniRule"/>
</dbReference>
<dbReference type="Proteomes" id="UP000271974">
    <property type="component" value="Unassembled WGS sequence"/>
</dbReference>
<dbReference type="AlphaFoldDB" id="A0A3S1B7W0"/>
<dbReference type="Pfam" id="PF01697">
    <property type="entry name" value="Glyco_transf_92"/>
    <property type="match status" value="1"/>
</dbReference>
<organism evidence="10 11">
    <name type="scientific">Elysia chlorotica</name>
    <name type="common">Eastern emerald elysia</name>
    <name type="synonym">Sea slug</name>
    <dbReference type="NCBI Taxonomy" id="188477"/>
    <lineage>
        <taxon>Eukaryota</taxon>
        <taxon>Metazoa</taxon>
        <taxon>Spiralia</taxon>
        <taxon>Lophotrochozoa</taxon>
        <taxon>Mollusca</taxon>
        <taxon>Gastropoda</taxon>
        <taxon>Heterobranchia</taxon>
        <taxon>Euthyneura</taxon>
        <taxon>Panpulmonata</taxon>
        <taxon>Sacoglossa</taxon>
        <taxon>Placobranchoidea</taxon>
        <taxon>Plakobranchidae</taxon>
        <taxon>Elysia</taxon>
    </lineage>
</organism>
<evidence type="ECO:0000256" key="4">
    <source>
        <dbReference type="ARBA" id="ARBA00022679"/>
    </source>
</evidence>
<keyword evidence="7" id="KW-0472">Membrane</keyword>
<keyword evidence="4 8" id="KW-0808">Transferase</keyword>
<reference evidence="10 11" key="1">
    <citation type="submission" date="2019-01" db="EMBL/GenBank/DDBJ databases">
        <title>A draft genome assembly of the solar-powered sea slug Elysia chlorotica.</title>
        <authorList>
            <person name="Cai H."/>
            <person name="Li Q."/>
            <person name="Fang X."/>
            <person name="Li J."/>
            <person name="Curtis N.E."/>
            <person name="Altenburger A."/>
            <person name="Shibata T."/>
            <person name="Feng M."/>
            <person name="Maeda T."/>
            <person name="Schwartz J.A."/>
            <person name="Shigenobu S."/>
            <person name="Lundholm N."/>
            <person name="Nishiyama T."/>
            <person name="Yang H."/>
            <person name="Hasebe M."/>
            <person name="Li S."/>
            <person name="Pierce S.K."/>
            <person name="Wang J."/>
        </authorList>
    </citation>
    <scope>NUCLEOTIDE SEQUENCE [LARGE SCALE GENOMIC DNA]</scope>
    <source>
        <strain evidence="10">EC2010</strain>
        <tissue evidence="10">Whole organism of an adult</tissue>
    </source>
</reference>
<accession>A0A3S1B7W0</accession>
<dbReference type="PANTHER" id="PTHR21461">
    <property type="entry name" value="GLYCOSYLTRANSFERASE FAMILY 92 PROTEIN"/>
    <property type="match status" value="1"/>
</dbReference>
<proteinExistence type="inferred from homology"/>
<evidence type="ECO:0000313" key="10">
    <source>
        <dbReference type="EMBL" id="RUS81909.1"/>
    </source>
</evidence>
<dbReference type="OrthoDB" id="6105794at2759"/>
<keyword evidence="5" id="KW-0812">Transmembrane</keyword>
<name>A0A3S1B7W0_ELYCH</name>
<evidence type="ECO:0000313" key="11">
    <source>
        <dbReference type="Proteomes" id="UP000271974"/>
    </source>
</evidence>
<evidence type="ECO:0000256" key="8">
    <source>
        <dbReference type="RuleBase" id="RU366017"/>
    </source>
</evidence>
<evidence type="ECO:0000256" key="5">
    <source>
        <dbReference type="ARBA" id="ARBA00022692"/>
    </source>
</evidence>
<dbReference type="EMBL" id="RQTK01000315">
    <property type="protein sequence ID" value="RUS81909.1"/>
    <property type="molecule type" value="Genomic_DNA"/>
</dbReference>
<keyword evidence="6" id="KW-1133">Transmembrane helix</keyword>
<comment type="caution">
    <text evidence="10">The sequence shown here is derived from an EMBL/GenBank/DDBJ whole genome shotgun (WGS) entry which is preliminary data.</text>
</comment>
<evidence type="ECO:0000256" key="2">
    <source>
        <dbReference type="ARBA" id="ARBA00007647"/>
    </source>
</evidence>
<dbReference type="GO" id="GO:0005737">
    <property type="term" value="C:cytoplasm"/>
    <property type="evidence" value="ECO:0007669"/>
    <property type="project" value="TreeGrafter"/>
</dbReference>
<sequence length="388" mass="44281">MTYKNTSMSVPRRLMTLTQTLTFKRRVRFWAGAWLLLLAFYCLTRWSGLIRWHVPSLPPNYYRESSVFLQIHNSDTYLYSALTNMAPQGSPDRFTSGSTKDPTPATSSSTTDQTARASQAYEYIVQELNQDLEIVISGLDRSRSLPSSFVCCFKTKVRNGDTEVSYAAKASMYFEYVKPLTWEAWVKEYWLSYKPSVYVATQYSCRIPQKNLSASNMPALATLAPISLLESWFGLVGGYTRYCPTDDTEYLPVEFPRRAPGDLGLCSKVNHNSPDSETILEWFELQRHLGVDRIVVYDMGDNSPQLNRLFLHYENSGLLERVRYDLPGEPTGRTLAESFKHTSQFVQDETLAVLECRIRLSGHGFVLSLDKDEVLVPRQDVTLKALLQ</sequence>
<feature type="compositionally biased region" description="Low complexity" evidence="9">
    <location>
        <begin position="98"/>
        <end position="114"/>
    </location>
</feature>
<evidence type="ECO:0000256" key="7">
    <source>
        <dbReference type="ARBA" id="ARBA00023136"/>
    </source>
</evidence>
<dbReference type="GO" id="GO:0016020">
    <property type="term" value="C:membrane"/>
    <property type="evidence" value="ECO:0007669"/>
    <property type="project" value="UniProtKB-SubCell"/>
</dbReference>
<evidence type="ECO:0000256" key="3">
    <source>
        <dbReference type="ARBA" id="ARBA00022676"/>
    </source>
</evidence>
<comment type="subcellular location">
    <subcellularLocation>
        <location evidence="1">Membrane</location>
        <topology evidence="1">Single-pass membrane protein</topology>
    </subcellularLocation>
</comment>
<feature type="region of interest" description="Disordered" evidence="9">
    <location>
        <begin position="90"/>
        <end position="114"/>
    </location>
</feature>
<gene>
    <name evidence="10" type="ORF">EGW08_010336</name>
</gene>
<keyword evidence="11" id="KW-1185">Reference proteome</keyword>
<keyword evidence="3 8" id="KW-0328">Glycosyltransferase</keyword>
<comment type="similarity">
    <text evidence="2 8">Belongs to the glycosyltransferase 92 family.</text>
</comment>
<dbReference type="EC" id="2.4.1.-" evidence="8"/>
<dbReference type="InterPro" id="IPR008166">
    <property type="entry name" value="Glyco_transf_92"/>
</dbReference>
<evidence type="ECO:0000256" key="9">
    <source>
        <dbReference type="SAM" id="MobiDB-lite"/>
    </source>
</evidence>
<evidence type="ECO:0000256" key="1">
    <source>
        <dbReference type="ARBA" id="ARBA00004167"/>
    </source>
</evidence>